<reference evidence="2 3" key="1">
    <citation type="submission" date="2020-08" db="EMBL/GenBank/DDBJ databases">
        <authorList>
            <person name="Newling K."/>
            <person name="Davey J."/>
            <person name="Forrester S."/>
        </authorList>
    </citation>
    <scope>NUCLEOTIDE SEQUENCE [LARGE SCALE GENOMIC DNA]</scope>
    <source>
        <strain evidence="3">Crithidia deanei Carvalho (ATCC PRA-265)</strain>
    </source>
</reference>
<sequence>MPLSKQCVWYTALLWCTYTTKKEHRFASRWVSGCASRLHGRIVKECGLDKLHDLVSPTALTHLLEVHQSLLHHDCLLEKESETEYRTARNQILKSIVKCFGRDGAVDHLTLLRLVSCTIHDTSLPDVWWQSVAPLVSHSMQQDQEVLSVASLLSLIDITENLPSIDSKLQSVLNHDAVLVLLRRYFEKDAPHLTDHRVLVFAKYVQRYNDEQLSNLSAILPKFLLQFVQREMQRFREVYQEWHPETVRLFLRYTQHSLKEAAELLYKEYFELVVVPLLSAPPPNRSPQTRDNAIMQADIFAPVETISPLCEIPRLLGDVKIEVSLLIKQSLSKWNVNDVLTCTKILSDACRASEGGTHTLAPHTILREVAHLVVPYIQRASPMQVAKLTYYFAAAEVREDVFCAAVMERLKEFLNTPTRYNLDLYQLGGIVTGLTSLEYKDGTYMMDTAPFVLECVSVKKEGDLEVVAKLFSCFSVKQTWNFPVIQALANRAADLLQGDATLSDKDFNSLVLCQLALLRLDTPHLRITETLLQAIQRVKDLPSLSLTDSVVLLSLVSRLDLGLVKTRCAEELAGKEGRDLKLSATVLNTLIANILEHKGDIPFPILCEIVASLSRLHSVYFGGKEGLSSPHLDGELRLSILATLNELHLRVVGCIPAAPTELIDIVLEAYSTIGKRDEELFRIAADRVSATAEETSSIVLASILASFARADLGDHRLFVEMIPHVRHVAQYGTSLDVVRVVSSYAKVSIWHYTLFVRLAEQAIALKSSFSTALIVELLGAFAKVGMRHEKVFNEFSTRIESLGSVLSLEELLSLCSSYAKMNIRNKRVFDTCTTQALLLLNQVDTQAKAVQLLDAMAEVEYDQVSLRKALVKKFPEIEGNYQMFENNVTDEAH</sequence>
<dbReference type="AlphaFoldDB" id="A0A7G2C1E5"/>
<dbReference type="EMBL" id="LR877145">
    <property type="protein sequence ID" value="CAD2213031.1"/>
    <property type="molecule type" value="Genomic_DNA"/>
</dbReference>
<evidence type="ECO:0000313" key="2">
    <source>
        <dbReference type="EMBL" id="CAD2213031.1"/>
    </source>
</evidence>
<feature type="domain" description="RNA-editing substrate-binding complex 6 protein" evidence="1">
    <location>
        <begin position="665"/>
        <end position="825"/>
    </location>
</feature>
<dbReference type="Pfam" id="PF26188">
    <property type="entry name" value="RESC6"/>
    <property type="match status" value="1"/>
</dbReference>
<accession>A0A7G2C1E5</accession>
<dbReference type="Proteomes" id="UP000515908">
    <property type="component" value="Chromosome 01"/>
</dbReference>
<protein>
    <recommendedName>
        <fullName evidence="1">RNA-editing substrate-binding complex 6 protein domain-containing protein</fullName>
    </recommendedName>
</protein>
<evidence type="ECO:0000259" key="1">
    <source>
        <dbReference type="Pfam" id="PF26188"/>
    </source>
</evidence>
<evidence type="ECO:0000313" key="3">
    <source>
        <dbReference type="Proteomes" id="UP000515908"/>
    </source>
</evidence>
<gene>
    <name evidence="2" type="ORF">ADEAN_000046700</name>
</gene>
<proteinExistence type="predicted"/>
<dbReference type="InterPro" id="IPR058917">
    <property type="entry name" value="RESC6_dom"/>
</dbReference>
<keyword evidence="3" id="KW-1185">Reference proteome</keyword>
<dbReference type="OrthoDB" id="2019031at2759"/>
<dbReference type="CDD" id="cd23735">
    <property type="entry name" value="RESC6-like"/>
    <property type="match status" value="1"/>
</dbReference>
<name>A0A7G2C1E5_9TRYP</name>
<dbReference type="VEuPathDB" id="TriTrypDB:ADEAN_000046700"/>
<organism evidence="2 3">
    <name type="scientific">Angomonas deanei</name>
    <dbReference type="NCBI Taxonomy" id="59799"/>
    <lineage>
        <taxon>Eukaryota</taxon>
        <taxon>Discoba</taxon>
        <taxon>Euglenozoa</taxon>
        <taxon>Kinetoplastea</taxon>
        <taxon>Metakinetoplastina</taxon>
        <taxon>Trypanosomatida</taxon>
        <taxon>Trypanosomatidae</taxon>
        <taxon>Strigomonadinae</taxon>
        <taxon>Angomonas</taxon>
    </lineage>
</organism>